<feature type="DNA-binding region" description="H-T-H motif" evidence="2">
    <location>
        <begin position="36"/>
        <end position="55"/>
    </location>
</feature>
<dbReference type="Gene3D" id="1.10.357.10">
    <property type="entry name" value="Tetracycline Repressor, domain 2"/>
    <property type="match status" value="1"/>
</dbReference>
<keyword evidence="5" id="KW-1185">Reference proteome</keyword>
<protein>
    <submittedName>
        <fullName evidence="4">TetR/AcrR family transcriptional regulator</fullName>
    </submittedName>
</protein>
<feature type="domain" description="HTH tetR-type" evidence="3">
    <location>
        <begin position="13"/>
        <end position="73"/>
    </location>
</feature>
<dbReference type="SUPFAM" id="SSF46689">
    <property type="entry name" value="Homeodomain-like"/>
    <property type="match status" value="1"/>
</dbReference>
<dbReference type="PROSITE" id="PS01081">
    <property type="entry name" value="HTH_TETR_1"/>
    <property type="match status" value="1"/>
</dbReference>
<dbReference type="PRINTS" id="PR00455">
    <property type="entry name" value="HTHTETR"/>
</dbReference>
<dbReference type="PANTHER" id="PTHR43479">
    <property type="entry name" value="ACREF/ENVCD OPERON REPRESSOR-RELATED"/>
    <property type="match status" value="1"/>
</dbReference>
<dbReference type="InterPro" id="IPR023772">
    <property type="entry name" value="DNA-bd_HTH_TetR-type_CS"/>
</dbReference>
<organism evidence="4 5">
    <name type="scientific">Ktedonosporobacter rubrisoli</name>
    <dbReference type="NCBI Taxonomy" id="2509675"/>
    <lineage>
        <taxon>Bacteria</taxon>
        <taxon>Bacillati</taxon>
        <taxon>Chloroflexota</taxon>
        <taxon>Ktedonobacteria</taxon>
        <taxon>Ktedonobacterales</taxon>
        <taxon>Ktedonosporobacteraceae</taxon>
        <taxon>Ktedonosporobacter</taxon>
    </lineage>
</organism>
<dbReference type="PANTHER" id="PTHR43479:SF7">
    <property type="entry name" value="TETR-FAMILY TRANSCRIPTIONAL REGULATOR"/>
    <property type="match status" value="1"/>
</dbReference>
<proteinExistence type="predicted"/>
<dbReference type="InterPro" id="IPR009057">
    <property type="entry name" value="Homeodomain-like_sf"/>
</dbReference>
<dbReference type="InterPro" id="IPR050624">
    <property type="entry name" value="HTH-type_Tx_Regulator"/>
</dbReference>
<dbReference type="AlphaFoldDB" id="A0A4P6JN65"/>
<dbReference type="OrthoDB" id="9810250at2"/>
<dbReference type="EMBL" id="CP035758">
    <property type="protein sequence ID" value="QBD76593.1"/>
    <property type="molecule type" value="Genomic_DNA"/>
</dbReference>
<evidence type="ECO:0000256" key="1">
    <source>
        <dbReference type="ARBA" id="ARBA00023125"/>
    </source>
</evidence>
<gene>
    <name evidence="4" type="ORF">EPA93_11495</name>
</gene>
<sequence>MNKQVSSPNRQARRTRQLLHDALKRLLQEKSFHALTVNDLAEQAGLNRGTFYLHFTDKYALLDDYIREEFQHVLLARLSPSASLSRETLHLLALTTLEYLAQTYERCRSSDKPVESLLERAVQQEVYHTVLKWLTQDQKPATSSLVSAETMAMVVSWSIFGAGIQRRQGHREISSEALAQQITTALLNALSSRILVLE</sequence>
<evidence type="ECO:0000256" key="2">
    <source>
        <dbReference type="PROSITE-ProRule" id="PRU00335"/>
    </source>
</evidence>
<dbReference type="InterPro" id="IPR001647">
    <property type="entry name" value="HTH_TetR"/>
</dbReference>
<keyword evidence="1 2" id="KW-0238">DNA-binding</keyword>
<dbReference type="KEGG" id="kbs:EPA93_11495"/>
<evidence type="ECO:0000313" key="5">
    <source>
        <dbReference type="Proteomes" id="UP000290365"/>
    </source>
</evidence>
<evidence type="ECO:0000313" key="4">
    <source>
        <dbReference type="EMBL" id="QBD76593.1"/>
    </source>
</evidence>
<evidence type="ECO:0000259" key="3">
    <source>
        <dbReference type="PROSITE" id="PS50977"/>
    </source>
</evidence>
<dbReference type="RefSeq" id="WP_129887520.1">
    <property type="nucleotide sequence ID" value="NZ_CP035758.1"/>
</dbReference>
<dbReference type="GO" id="GO:0003677">
    <property type="term" value="F:DNA binding"/>
    <property type="evidence" value="ECO:0007669"/>
    <property type="project" value="UniProtKB-UniRule"/>
</dbReference>
<dbReference type="Pfam" id="PF00440">
    <property type="entry name" value="TetR_N"/>
    <property type="match status" value="1"/>
</dbReference>
<reference evidence="4 5" key="1">
    <citation type="submission" date="2019-01" db="EMBL/GenBank/DDBJ databases">
        <title>Ktedonosporobacter rubrisoli SCAWS-G2.</title>
        <authorList>
            <person name="Huang Y."/>
            <person name="Yan B."/>
        </authorList>
    </citation>
    <scope>NUCLEOTIDE SEQUENCE [LARGE SCALE GENOMIC DNA]</scope>
    <source>
        <strain evidence="4 5">SCAWS-G2</strain>
    </source>
</reference>
<name>A0A4P6JN65_KTERU</name>
<dbReference type="PROSITE" id="PS50977">
    <property type="entry name" value="HTH_TETR_2"/>
    <property type="match status" value="1"/>
</dbReference>
<dbReference type="Proteomes" id="UP000290365">
    <property type="component" value="Chromosome"/>
</dbReference>
<accession>A0A4P6JN65</accession>